<dbReference type="Proteomes" id="UP001175228">
    <property type="component" value="Unassembled WGS sequence"/>
</dbReference>
<comment type="caution">
    <text evidence="5">The sequence shown here is derived from an EMBL/GenBank/DDBJ whole genome shotgun (WGS) entry which is preliminary data.</text>
</comment>
<sequence length="268" mass="29862">MTVTWLSTMIIVTFIRHGESVDNPKAVWGGWKDAPLSDLGRKQARALGEYLASTKIDVIYSSPLLRAHHTGKAVQDGQPNQPPLILNPNLREQHFGIAEGYPWCYTFPDGMSPDECYKNNIFPAFFDRSSRFPGGESVDELEERAHKAIKECIVPHLTEEDGFHIALASHGLCIGELVHALLSYDSKYSRNKSYTGLMNTAWTRAVISLDCSDEGSIDSNNPPRISVEVTHIDQEDHLTDLYNIIETNDVVSDETKTEALAYFGGAHI</sequence>
<keyword evidence="1" id="KW-0378">Hydrolase</keyword>
<dbReference type="GO" id="GO:0045820">
    <property type="term" value="P:negative regulation of glycolytic process"/>
    <property type="evidence" value="ECO:0007669"/>
    <property type="project" value="TreeGrafter"/>
</dbReference>
<dbReference type="SMART" id="SM00855">
    <property type="entry name" value="PGAM"/>
    <property type="match status" value="1"/>
</dbReference>
<dbReference type="PANTHER" id="PTHR46517:SF1">
    <property type="entry name" value="FRUCTOSE-2,6-BISPHOSPHATASE TIGAR"/>
    <property type="match status" value="1"/>
</dbReference>
<gene>
    <name evidence="5" type="ORF">EDD18DRAFT_1175568</name>
</gene>
<dbReference type="InterPro" id="IPR029033">
    <property type="entry name" value="His_PPase_superfam"/>
</dbReference>
<feature type="active site" description="Tele-phosphohistidine intermediate" evidence="2">
    <location>
        <position position="17"/>
    </location>
</feature>
<keyword evidence="6" id="KW-1185">Reference proteome</keyword>
<dbReference type="Pfam" id="PF00300">
    <property type="entry name" value="His_Phos_1"/>
    <property type="match status" value="1"/>
</dbReference>
<protein>
    <submittedName>
        <fullName evidence="5">Phosphoglycerate mutase</fullName>
    </submittedName>
</protein>
<evidence type="ECO:0000256" key="4">
    <source>
        <dbReference type="SAM" id="SignalP"/>
    </source>
</evidence>
<dbReference type="AlphaFoldDB" id="A0AA39Q1S3"/>
<dbReference type="InterPro" id="IPR013078">
    <property type="entry name" value="His_Pase_superF_clade-1"/>
</dbReference>
<dbReference type="EMBL" id="JAUEPU010000020">
    <property type="protein sequence ID" value="KAK0494658.1"/>
    <property type="molecule type" value="Genomic_DNA"/>
</dbReference>
<keyword evidence="4" id="KW-0732">Signal</keyword>
<dbReference type="InterPro" id="IPR051695">
    <property type="entry name" value="Phosphoglycerate_Mutase"/>
</dbReference>
<evidence type="ECO:0000313" key="5">
    <source>
        <dbReference type="EMBL" id="KAK0494658.1"/>
    </source>
</evidence>
<feature type="chain" id="PRO_5041287902" evidence="4">
    <location>
        <begin position="21"/>
        <end position="268"/>
    </location>
</feature>
<dbReference type="GO" id="GO:0043456">
    <property type="term" value="P:regulation of pentose-phosphate shunt"/>
    <property type="evidence" value="ECO:0007669"/>
    <property type="project" value="TreeGrafter"/>
</dbReference>
<dbReference type="SUPFAM" id="SSF53254">
    <property type="entry name" value="Phosphoglycerate mutase-like"/>
    <property type="match status" value="1"/>
</dbReference>
<feature type="binding site" evidence="3">
    <location>
        <begin position="16"/>
        <end position="23"/>
    </location>
    <ligand>
        <name>substrate</name>
    </ligand>
</feature>
<dbReference type="Gene3D" id="3.40.50.1240">
    <property type="entry name" value="Phosphoglycerate mutase-like"/>
    <property type="match status" value="1"/>
</dbReference>
<organism evidence="5 6">
    <name type="scientific">Armillaria luteobubalina</name>
    <dbReference type="NCBI Taxonomy" id="153913"/>
    <lineage>
        <taxon>Eukaryota</taxon>
        <taxon>Fungi</taxon>
        <taxon>Dikarya</taxon>
        <taxon>Basidiomycota</taxon>
        <taxon>Agaricomycotina</taxon>
        <taxon>Agaricomycetes</taxon>
        <taxon>Agaricomycetidae</taxon>
        <taxon>Agaricales</taxon>
        <taxon>Marasmiineae</taxon>
        <taxon>Physalacriaceae</taxon>
        <taxon>Armillaria</taxon>
    </lineage>
</organism>
<evidence type="ECO:0000313" key="6">
    <source>
        <dbReference type="Proteomes" id="UP001175228"/>
    </source>
</evidence>
<feature type="active site" description="Proton donor/acceptor" evidence="2">
    <location>
        <position position="92"/>
    </location>
</feature>
<dbReference type="GO" id="GO:0005829">
    <property type="term" value="C:cytosol"/>
    <property type="evidence" value="ECO:0007669"/>
    <property type="project" value="TreeGrafter"/>
</dbReference>
<dbReference type="CDD" id="cd07067">
    <property type="entry name" value="HP_PGM_like"/>
    <property type="match status" value="1"/>
</dbReference>
<proteinExistence type="predicted"/>
<feature type="binding site" evidence="3">
    <location>
        <position position="66"/>
    </location>
    <ligand>
        <name>substrate</name>
    </ligand>
</feature>
<reference evidence="5" key="1">
    <citation type="submission" date="2023-06" db="EMBL/GenBank/DDBJ databases">
        <authorList>
            <consortium name="Lawrence Berkeley National Laboratory"/>
            <person name="Ahrendt S."/>
            <person name="Sahu N."/>
            <person name="Indic B."/>
            <person name="Wong-Bajracharya J."/>
            <person name="Merenyi Z."/>
            <person name="Ke H.-M."/>
            <person name="Monk M."/>
            <person name="Kocsube S."/>
            <person name="Drula E."/>
            <person name="Lipzen A."/>
            <person name="Balint B."/>
            <person name="Henrissat B."/>
            <person name="Andreopoulos B."/>
            <person name="Martin F.M."/>
            <person name="Harder C.B."/>
            <person name="Rigling D."/>
            <person name="Ford K.L."/>
            <person name="Foster G.D."/>
            <person name="Pangilinan J."/>
            <person name="Papanicolaou A."/>
            <person name="Barry K."/>
            <person name="LaButti K."/>
            <person name="Viragh M."/>
            <person name="Koriabine M."/>
            <person name="Yan M."/>
            <person name="Riley R."/>
            <person name="Champramary S."/>
            <person name="Plett K.L."/>
            <person name="Tsai I.J."/>
            <person name="Slot J."/>
            <person name="Sipos G."/>
            <person name="Plett J."/>
            <person name="Nagy L.G."/>
            <person name="Grigoriev I.V."/>
        </authorList>
    </citation>
    <scope>NUCLEOTIDE SEQUENCE</scope>
    <source>
        <strain evidence="5">HWK02</strain>
    </source>
</reference>
<name>A0AA39Q1S3_9AGAR</name>
<feature type="signal peptide" evidence="4">
    <location>
        <begin position="1"/>
        <end position="20"/>
    </location>
</feature>
<evidence type="ECO:0000256" key="2">
    <source>
        <dbReference type="PIRSR" id="PIRSR613078-1"/>
    </source>
</evidence>
<dbReference type="PANTHER" id="PTHR46517">
    <property type="entry name" value="FRUCTOSE-2,6-BISPHOSPHATASE TIGAR"/>
    <property type="match status" value="1"/>
</dbReference>
<evidence type="ECO:0000256" key="3">
    <source>
        <dbReference type="PIRSR" id="PIRSR613078-2"/>
    </source>
</evidence>
<accession>A0AA39Q1S3</accession>
<evidence type="ECO:0000256" key="1">
    <source>
        <dbReference type="ARBA" id="ARBA00022801"/>
    </source>
</evidence>
<dbReference type="GO" id="GO:0004331">
    <property type="term" value="F:fructose-2,6-bisphosphate 2-phosphatase activity"/>
    <property type="evidence" value="ECO:0007669"/>
    <property type="project" value="TreeGrafter"/>
</dbReference>